<feature type="compositionally biased region" description="Basic and acidic residues" evidence="1">
    <location>
        <begin position="181"/>
        <end position="192"/>
    </location>
</feature>
<evidence type="ECO:0000313" key="4">
    <source>
        <dbReference type="Proteomes" id="UP000041254"/>
    </source>
</evidence>
<dbReference type="InterPro" id="IPR036188">
    <property type="entry name" value="FAD/NAD-bd_sf"/>
</dbReference>
<evidence type="ECO:0000259" key="2">
    <source>
        <dbReference type="Pfam" id="PF01593"/>
    </source>
</evidence>
<evidence type="ECO:0000313" key="3">
    <source>
        <dbReference type="EMBL" id="CEM08832.1"/>
    </source>
</evidence>
<gene>
    <name evidence="3" type="ORF">Vbra_14743</name>
</gene>
<feature type="compositionally biased region" description="Basic residues" evidence="1">
    <location>
        <begin position="162"/>
        <end position="174"/>
    </location>
</feature>
<feature type="compositionally biased region" description="Polar residues" evidence="1">
    <location>
        <begin position="35"/>
        <end position="69"/>
    </location>
</feature>
<dbReference type="EMBL" id="CDMY01000387">
    <property type="protein sequence ID" value="CEM08832.1"/>
    <property type="molecule type" value="Genomic_DNA"/>
</dbReference>
<reference evidence="3 4" key="1">
    <citation type="submission" date="2014-11" db="EMBL/GenBank/DDBJ databases">
        <authorList>
            <person name="Zhu J."/>
            <person name="Qi W."/>
            <person name="Song R."/>
        </authorList>
    </citation>
    <scope>NUCLEOTIDE SEQUENCE [LARGE SCALE GENOMIC DNA]</scope>
</reference>
<dbReference type="PANTHER" id="PTHR10742">
    <property type="entry name" value="FLAVIN MONOAMINE OXIDASE"/>
    <property type="match status" value="1"/>
</dbReference>
<dbReference type="Pfam" id="PF01593">
    <property type="entry name" value="Amino_oxidase"/>
    <property type="match status" value="2"/>
</dbReference>
<feature type="region of interest" description="Disordered" evidence="1">
    <location>
        <begin position="1"/>
        <end position="234"/>
    </location>
</feature>
<evidence type="ECO:0000256" key="1">
    <source>
        <dbReference type="SAM" id="MobiDB-lite"/>
    </source>
</evidence>
<dbReference type="InterPro" id="IPR050281">
    <property type="entry name" value="Flavin_monoamine_oxidase"/>
</dbReference>
<feature type="domain" description="Amine oxidase" evidence="2">
    <location>
        <begin position="275"/>
        <end position="518"/>
    </location>
</feature>
<dbReference type="SUPFAM" id="SSF54373">
    <property type="entry name" value="FAD-linked reductases, C-terminal domain"/>
    <property type="match status" value="1"/>
</dbReference>
<name>A0A0G4F8G1_VITBC</name>
<dbReference type="OMA" id="NDEHIMT"/>
<keyword evidence="4" id="KW-1185">Reference proteome</keyword>
<dbReference type="STRING" id="1169540.A0A0G4F8G1"/>
<dbReference type="SUPFAM" id="SSF51905">
    <property type="entry name" value="FAD/NAD(P)-binding domain"/>
    <property type="match status" value="1"/>
</dbReference>
<sequence>MDVPPISSEQAAQEATGEAAADRTVEPTHQPPAAITTSSSYDLINSSGSAAAPVANTSNHQPSPCQQSHRAPCTCPPSDRPTRRPREDEGAADEAAVVASMTTALATPEISPPVPQFRPEDAPGAVNMRETTDREQTEQQEDLPYDDPAYATGWIAVSRPQRGCHKTPPTKHHSSGGDSDPGERGGRGGHGDEDGDGELLPSRKRGRSPPAPAACKPSGKRQGSPPREPMSCQNDDVLNFMAGLDRQGIDVPPLVRGGGGDGGVDAHFIVVGAGVAGLTAAAMLKRRGYRVIVLEGRDRVGGRIHTKTLPAKDSLPETKVDLGANWLHVAPGDPHYPWDLAAALGIETSAVMGGKWEPTEFANWYDEQGRQIPQAVIIKALLLIERAMAHMVAQKHKEDQATTSPGPFPAHMAALPPFPPSGSSSFQDWFGIALNHALNDEAQAREEQRRADERKRNRRKTSRAREQAASLAADQAERDERELALIRQMGSKIAQRMFGYNCSLADLALLPSLAQLGELRLPDGPHRLVDEGRLKVRVSADTAYMKSYQRGQGFLPIPTPPLSLYDGQHHAPVGQAGGSAASSSSSDGFMGMDVEGLEAYSTLDLFKLTGDDIARLRGDTGERGEGEDDGDGGQDDGDSEAVTPSSKRRKTSGSGWRVREKKRREKRAKAGSYDPFKNSNLDHKLTIGDRLNTRGYSWLPDLLVQSADLQDNISLNTAVNRVCIVEGSHHVEVTTEAGEVYSALKAVVTVPVGVLNPSNTSRSRIVFDPPLSEAKREACGRLGGGGHNKVILRFKECFWDETAQFLNTPDESVQFMNLHAFDPTKATNTLVGHLFGHFNVNREQTVTKALEVLSTMATNDTRLSVSSLRSLLVDVEVTQWDTDVFSLGSYSYYRPGGSLEHIEELATAHPEPDSKNGVDTRPAVFFAGEATSVSGNQCVHGAVHSGVRATTEALAAVHGVAHPMWVASEVRGDDAMEEE</sequence>
<dbReference type="OrthoDB" id="5046242at2759"/>
<dbReference type="Proteomes" id="UP000041254">
    <property type="component" value="Unassembled WGS sequence"/>
</dbReference>
<feature type="domain" description="Amine oxidase" evidence="2">
    <location>
        <begin position="688"/>
        <end position="952"/>
    </location>
</feature>
<protein>
    <recommendedName>
        <fullName evidence="2">Amine oxidase domain-containing protein</fullName>
    </recommendedName>
</protein>
<dbReference type="PANTHER" id="PTHR10742:SF410">
    <property type="entry name" value="LYSINE-SPECIFIC HISTONE DEMETHYLASE 2"/>
    <property type="match status" value="1"/>
</dbReference>
<feature type="region of interest" description="Disordered" evidence="1">
    <location>
        <begin position="567"/>
        <end position="587"/>
    </location>
</feature>
<feature type="region of interest" description="Disordered" evidence="1">
    <location>
        <begin position="617"/>
        <end position="675"/>
    </location>
</feature>
<dbReference type="GO" id="GO:0016491">
    <property type="term" value="F:oxidoreductase activity"/>
    <property type="evidence" value="ECO:0007669"/>
    <property type="project" value="InterPro"/>
</dbReference>
<dbReference type="Gene3D" id="3.50.50.60">
    <property type="entry name" value="FAD/NAD(P)-binding domain"/>
    <property type="match status" value="2"/>
</dbReference>
<feature type="compositionally biased region" description="Basic residues" evidence="1">
    <location>
        <begin position="659"/>
        <end position="669"/>
    </location>
</feature>
<proteinExistence type="predicted"/>
<dbReference type="VEuPathDB" id="CryptoDB:Vbra_14743"/>
<feature type="compositionally biased region" description="Acidic residues" evidence="1">
    <location>
        <begin position="625"/>
        <end position="639"/>
    </location>
</feature>
<dbReference type="PhylomeDB" id="A0A0G4F8G1"/>
<feature type="compositionally biased region" description="Basic and acidic residues" evidence="1">
    <location>
        <begin position="80"/>
        <end position="89"/>
    </location>
</feature>
<feature type="compositionally biased region" description="Low complexity" evidence="1">
    <location>
        <begin position="9"/>
        <end position="19"/>
    </location>
</feature>
<feature type="region of interest" description="Disordered" evidence="1">
    <location>
        <begin position="443"/>
        <end position="476"/>
    </location>
</feature>
<accession>A0A0G4F8G1</accession>
<dbReference type="AlphaFoldDB" id="A0A0G4F8G1"/>
<dbReference type="InParanoid" id="A0A0G4F8G1"/>
<feature type="compositionally biased region" description="Basic and acidic residues" evidence="1">
    <location>
        <begin position="443"/>
        <end position="455"/>
    </location>
</feature>
<organism evidence="3 4">
    <name type="scientific">Vitrella brassicaformis (strain CCMP3155)</name>
    <dbReference type="NCBI Taxonomy" id="1169540"/>
    <lineage>
        <taxon>Eukaryota</taxon>
        <taxon>Sar</taxon>
        <taxon>Alveolata</taxon>
        <taxon>Colpodellida</taxon>
        <taxon>Vitrellaceae</taxon>
        <taxon>Vitrella</taxon>
    </lineage>
</organism>
<dbReference type="InterPro" id="IPR002937">
    <property type="entry name" value="Amino_oxidase"/>
</dbReference>